<name>A0A151Y545_9GAMM</name>
<evidence type="ECO:0000313" key="2">
    <source>
        <dbReference type="Proteomes" id="UP000076276"/>
    </source>
</evidence>
<reference evidence="1 2" key="1">
    <citation type="submission" date="2016-03" db="EMBL/GenBank/DDBJ databases">
        <title>Acinetobacter genomospecies 28 strain ANC 4149.</title>
        <authorList>
            <person name="Radolfova-Krizova L."/>
            <person name="Nemec A."/>
        </authorList>
    </citation>
    <scope>NUCLEOTIDE SEQUENCE [LARGE SCALE GENOMIC DNA]</scope>
    <source>
        <strain evidence="1 2">ANC 4149</strain>
    </source>
</reference>
<organism evidence="1 2">
    <name type="scientific">Acinetobacter pragensis</name>
    <dbReference type="NCBI Taxonomy" id="1806892"/>
    <lineage>
        <taxon>Bacteria</taxon>
        <taxon>Pseudomonadati</taxon>
        <taxon>Pseudomonadota</taxon>
        <taxon>Gammaproteobacteria</taxon>
        <taxon>Moraxellales</taxon>
        <taxon>Moraxellaceae</taxon>
        <taxon>Acinetobacter</taxon>
    </lineage>
</organism>
<comment type="caution">
    <text evidence="1">The sequence shown here is derived from an EMBL/GenBank/DDBJ whole genome shotgun (WGS) entry which is preliminary data.</text>
</comment>
<sequence>MQAYRFSDFSESILRHSIEELTQSSLLHIADSDHLSSFYCPFDAINTEAKIVLVGICPGQTQWKNALQSAQEGLKQGLNETEILKLAKTAGAFSGPIRANLVKILDHIGLHQKLGVSSTHLLFDEQQCMVHMTSVLRQCILNKGKNYAGTSPDMLRNSFLKQHIDTYFVPEIVQLKNAVFIPFGSSVAEVLYQLSSLGYLKQEQILDGFPHPSGANAERIKYFLGQKQASDLSAATNAVAIDEAKIKLLEKIKKLNLT</sequence>
<accession>A0A151Y545</accession>
<dbReference type="EMBL" id="LUAW01000011">
    <property type="protein sequence ID" value="KYQ73172.1"/>
    <property type="molecule type" value="Genomic_DNA"/>
</dbReference>
<dbReference type="OrthoDB" id="573462at2"/>
<protein>
    <recommendedName>
        <fullName evidence="3">Uracil-DNA glycosylase-like domain-containing protein</fullName>
    </recommendedName>
</protein>
<dbReference type="AlphaFoldDB" id="A0A151Y545"/>
<proteinExistence type="predicted"/>
<dbReference type="RefSeq" id="WP_067666442.1">
    <property type="nucleotide sequence ID" value="NZ_CBCSIK010000008.1"/>
</dbReference>
<keyword evidence="2" id="KW-1185">Reference proteome</keyword>
<dbReference type="Proteomes" id="UP000076276">
    <property type="component" value="Unassembled WGS sequence"/>
</dbReference>
<evidence type="ECO:0008006" key="3">
    <source>
        <dbReference type="Google" id="ProtNLM"/>
    </source>
</evidence>
<gene>
    <name evidence="1" type="ORF">AZH43_07010</name>
</gene>
<evidence type="ECO:0000313" key="1">
    <source>
        <dbReference type="EMBL" id="KYQ73172.1"/>
    </source>
</evidence>